<gene>
    <name evidence="3" type="ORF">DBW97_00770</name>
</gene>
<organism evidence="3 4">
    <name type="scientific">SAR86 cluster bacterium</name>
    <dbReference type="NCBI Taxonomy" id="2030880"/>
    <lineage>
        <taxon>Bacteria</taxon>
        <taxon>Pseudomonadati</taxon>
        <taxon>Pseudomonadota</taxon>
        <taxon>Gammaproteobacteria</taxon>
        <taxon>SAR86 cluster</taxon>
    </lineage>
</organism>
<proteinExistence type="predicted"/>
<dbReference type="Gene3D" id="3.30.70.1070">
    <property type="entry name" value="Sporulation related repeat"/>
    <property type="match status" value="1"/>
</dbReference>
<protein>
    <submittedName>
        <fullName evidence="3">SPOR domain-containing protein</fullName>
    </submittedName>
</protein>
<dbReference type="Pfam" id="PF05036">
    <property type="entry name" value="SPOR"/>
    <property type="match status" value="1"/>
</dbReference>
<sequence>MAGFSYKNKKFPLKAVPTVLVTVLTSFIVTIGANILLQDKPDFLDLSLFESEEIEYEFQTILETNNFEDLDSLELKAIEQCEYYAQSGSFRTEKAAQSQVDQLSSLGYEAAIENVNSSNGYNFKVIVGPFENRSQTNNAREIFRQLNMDSIEIPVCTKIENGS</sequence>
<reference evidence="3 4" key="1">
    <citation type="journal article" date="2018" name="Microbiome">
        <title>Fine metagenomic profile of the Mediterranean stratified and mixed water columns revealed by assembly and recruitment.</title>
        <authorList>
            <person name="Haro-Moreno J.M."/>
            <person name="Lopez-Perez M."/>
            <person name="De La Torre J.R."/>
            <person name="Picazo A."/>
            <person name="Camacho A."/>
            <person name="Rodriguez-Valera F."/>
        </authorList>
    </citation>
    <scope>NUCLEOTIDE SEQUENCE [LARGE SCALE GENOMIC DNA]</scope>
    <source>
        <strain evidence="3">MED-G83</strain>
    </source>
</reference>
<evidence type="ECO:0000256" key="1">
    <source>
        <dbReference type="SAM" id="Phobius"/>
    </source>
</evidence>
<dbReference type="GO" id="GO:0042834">
    <property type="term" value="F:peptidoglycan binding"/>
    <property type="evidence" value="ECO:0007669"/>
    <property type="project" value="InterPro"/>
</dbReference>
<dbReference type="Proteomes" id="UP000252147">
    <property type="component" value="Unassembled WGS sequence"/>
</dbReference>
<evidence type="ECO:0000313" key="3">
    <source>
        <dbReference type="EMBL" id="RCL39292.1"/>
    </source>
</evidence>
<dbReference type="PROSITE" id="PS51724">
    <property type="entry name" value="SPOR"/>
    <property type="match status" value="1"/>
</dbReference>
<keyword evidence="1" id="KW-0472">Membrane</keyword>
<keyword evidence="1" id="KW-1133">Transmembrane helix</keyword>
<comment type="caution">
    <text evidence="3">The sequence shown here is derived from an EMBL/GenBank/DDBJ whole genome shotgun (WGS) entry which is preliminary data.</text>
</comment>
<feature type="domain" description="SPOR" evidence="2">
    <location>
        <begin position="77"/>
        <end position="157"/>
    </location>
</feature>
<evidence type="ECO:0000313" key="4">
    <source>
        <dbReference type="Proteomes" id="UP000252147"/>
    </source>
</evidence>
<dbReference type="AlphaFoldDB" id="A0A368BR31"/>
<dbReference type="SUPFAM" id="SSF110997">
    <property type="entry name" value="Sporulation related repeat"/>
    <property type="match status" value="1"/>
</dbReference>
<accession>A0A368BR31</accession>
<dbReference type="EMBL" id="QOPD01000001">
    <property type="protein sequence ID" value="RCL39292.1"/>
    <property type="molecule type" value="Genomic_DNA"/>
</dbReference>
<feature type="transmembrane region" description="Helical" evidence="1">
    <location>
        <begin position="15"/>
        <end position="37"/>
    </location>
</feature>
<evidence type="ECO:0000259" key="2">
    <source>
        <dbReference type="PROSITE" id="PS51724"/>
    </source>
</evidence>
<keyword evidence="1" id="KW-0812">Transmembrane</keyword>
<dbReference type="InterPro" id="IPR007730">
    <property type="entry name" value="SPOR-like_dom"/>
</dbReference>
<name>A0A368BR31_9GAMM</name>
<dbReference type="InterPro" id="IPR036680">
    <property type="entry name" value="SPOR-like_sf"/>
</dbReference>